<dbReference type="PANTHER" id="PTHR39963">
    <property type="entry name" value="SLL0983 PROTEIN"/>
    <property type="match status" value="1"/>
</dbReference>
<sequence length="155" mass="17980">MNALLTATTAARFSKNVLYHAIELNPLPAEVYSKLNYSQILKQPELYKAIMQTGWEQMLFISPFFKLKKINDDLLKYLFTDRIDIIYFDPFAPEDQSEIWSDTIYEKMFNVLNNEGILMTYCSKSVVRKALQQAGFAVEKLQGPRGKREIVRAVK</sequence>
<evidence type="ECO:0000313" key="2">
    <source>
        <dbReference type="EMBL" id="MCH5597652.1"/>
    </source>
</evidence>
<dbReference type="GO" id="GO:0008168">
    <property type="term" value="F:methyltransferase activity"/>
    <property type="evidence" value="ECO:0007669"/>
    <property type="project" value="UniProtKB-KW"/>
</dbReference>
<dbReference type="Gene3D" id="3.40.50.150">
    <property type="entry name" value="Vaccinia Virus protein VP39"/>
    <property type="match status" value="1"/>
</dbReference>
<organism evidence="2 3">
    <name type="scientific">Niabella ginsengisoli</name>
    <dbReference type="NCBI Taxonomy" id="522298"/>
    <lineage>
        <taxon>Bacteria</taxon>
        <taxon>Pseudomonadati</taxon>
        <taxon>Bacteroidota</taxon>
        <taxon>Chitinophagia</taxon>
        <taxon>Chitinophagales</taxon>
        <taxon>Chitinophagaceae</taxon>
        <taxon>Niabella</taxon>
    </lineage>
</organism>
<keyword evidence="3" id="KW-1185">Reference proteome</keyword>
<proteinExistence type="predicted"/>
<evidence type="ECO:0000313" key="3">
    <source>
        <dbReference type="Proteomes" id="UP001202248"/>
    </source>
</evidence>
<keyword evidence="2" id="KW-0808">Transferase</keyword>
<dbReference type="InterPro" id="IPR029063">
    <property type="entry name" value="SAM-dependent_MTases_sf"/>
</dbReference>
<dbReference type="EMBL" id="JAKWBL010000001">
    <property type="protein sequence ID" value="MCH5597652.1"/>
    <property type="molecule type" value="Genomic_DNA"/>
</dbReference>
<dbReference type="Pfam" id="PF05430">
    <property type="entry name" value="Methyltransf_30"/>
    <property type="match status" value="1"/>
</dbReference>
<accession>A0ABS9SH15</accession>
<dbReference type="Proteomes" id="UP001202248">
    <property type="component" value="Unassembled WGS sequence"/>
</dbReference>
<evidence type="ECO:0000259" key="1">
    <source>
        <dbReference type="Pfam" id="PF05430"/>
    </source>
</evidence>
<protein>
    <submittedName>
        <fullName evidence="2">MnmC family methyltransferase</fullName>
    </submittedName>
</protein>
<name>A0ABS9SH15_9BACT</name>
<reference evidence="2 3" key="1">
    <citation type="submission" date="2022-02" db="EMBL/GenBank/DDBJ databases">
        <authorList>
            <person name="Min J."/>
        </authorList>
    </citation>
    <scope>NUCLEOTIDE SEQUENCE [LARGE SCALE GENOMIC DNA]</scope>
    <source>
        <strain evidence="2 3">GR10-1</strain>
    </source>
</reference>
<dbReference type="PANTHER" id="PTHR39963:SF1">
    <property type="entry name" value="MNMC-LIKE METHYLTRANSFERASE DOMAIN-CONTAINING PROTEIN"/>
    <property type="match status" value="1"/>
</dbReference>
<dbReference type="GO" id="GO:0032259">
    <property type="term" value="P:methylation"/>
    <property type="evidence" value="ECO:0007669"/>
    <property type="project" value="UniProtKB-KW"/>
</dbReference>
<gene>
    <name evidence="2" type="ORF">MKP09_06885</name>
</gene>
<dbReference type="InterPro" id="IPR008471">
    <property type="entry name" value="MnmC-like_methylTransf"/>
</dbReference>
<comment type="caution">
    <text evidence="2">The sequence shown here is derived from an EMBL/GenBank/DDBJ whole genome shotgun (WGS) entry which is preliminary data.</text>
</comment>
<dbReference type="RefSeq" id="WP_240827026.1">
    <property type="nucleotide sequence ID" value="NZ_JAKWBL010000001.1"/>
</dbReference>
<keyword evidence="2" id="KW-0489">Methyltransferase</keyword>
<dbReference type="SUPFAM" id="SSF53335">
    <property type="entry name" value="S-adenosyl-L-methionine-dependent methyltransferases"/>
    <property type="match status" value="1"/>
</dbReference>
<feature type="domain" description="MnmC-like methyltransferase" evidence="1">
    <location>
        <begin position="81"/>
        <end position="155"/>
    </location>
</feature>